<name>A0A0N4V7Q2_ENTVE</name>
<evidence type="ECO:0000313" key="3">
    <source>
        <dbReference type="Proteomes" id="UP000274131"/>
    </source>
</evidence>
<keyword evidence="1" id="KW-0472">Membrane</keyword>
<feature type="transmembrane region" description="Helical" evidence="1">
    <location>
        <begin position="29"/>
        <end position="56"/>
    </location>
</feature>
<proteinExistence type="predicted"/>
<dbReference type="EMBL" id="UXUI01008317">
    <property type="protein sequence ID" value="VDD91183.1"/>
    <property type="molecule type" value="Genomic_DNA"/>
</dbReference>
<evidence type="ECO:0000256" key="1">
    <source>
        <dbReference type="SAM" id="Phobius"/>
    </source>
</evidence>
<accession>A0A0N4V7Q2</accession>
<dbReference type="AlphaFoldDB" id="A0A0N4V7Q2"/>
<evidence type="ECO:0000313" key="4">
    <source>
        <dbReference type="WBParaSite" id="EVEC_0000632301-mRNA-1"/>
    </source>
</evidence>
<organism evidence="4">
    <name type="scientific">Enterobius vermicularis</name>
    <name type="common">Human pinworm</name>
    <dbReference type="NCBI Taxonomy" id="51028"/>
    <lineage>
        <taxon>Eukaryota</taxon>
        <taxon>Metazoa</taxon>
        <taxon>Ecdysozoa</taxon>
        <taxon>Nematoda</taxon>
        <taxon>Chromadorea</taxon>
        <taxon>Rhabditida</taxon>
        <taxon>Spirurina</taxon>
        <taxon>Oxyuridomorpha</taxon>
        <taxon>Oxyuroidea</taxon>
        <taxon>Oxyuridae</taxon>
        <taxon>Enterobius</taxon>
    </lineage>
</organism>
<keyword evidence="1" id="KW-0812">Transmembrane</keyword>
<sequence>MYEAEQDEHCEVFSTRTAPLLLMVVEMMAMVLVVLAVVVVVVVTVAAAGAAAVAAAPAEEVLRRPRFRDADDGINVTTGLFNLFGDTDIALSLVPSTTLFHP</sequence>
<reference evidence="4" key="1">
    <citation type="submission" date="2017-02" db="UniProtKB">
        <authorList>
            <consortium name="WormBaseParasite"/>
        </authorList>
    </citation>
    <scope>IDENTIFICATION</scope>
</reference>
<dbReference type="WBParaSite" id="EVEC_0000632301-mRNA-1">
    <property type="protein sequence ID" value="EVEC_0000632301-mRNA-1"/>
    <property type="gene ID" value="EVEC_0000632301"/>
</dbReference>
<keyword evidence="3" id="KW-1185">Reference proteome</keyword>
<evidence type="ECO:0000313" key="2">
    <source>
        <dbReference type="EMBL" id="VDD91183.1"/>
    </source>
</evidence>
<protein>
    <submittedName>
        <fullName evidence="4">Secreted protein</fullName>
    </submittedName>
</protein>
<gene>
    <name evidence="2" type="ORF">EVEC_LOCUS5934</name>
</gene>
<keyword evidence="1" id="KW-1133">Transmembrane helix</keyword>
<reference evidence="2 3" key="2">
    <citation type="submission" date="2018-10" db="EMBL/GenBank/DDBJ databases">
        <authorList>
            <consortium name="Pathogen Informatics"/>
        </authorList>
    </citation>
    <scope>NUCLEOTIDE SEQUENCE [LARGE SCALE GENOMIC DNA]</scope>
</reference>
<dbReference type="Proteomes" id="UP000274131">
    <property type="component" value="Unassembled WGS sequence"/>
</dbReference>